<reference evidence="2 3" key="1">
    <citation type="submission" date="2017-03" db="EMBL/GenBank/DDBJ databases">
        <authorList>
            <person name="Afonso C.L."/>
            <person name="Miller P.J."/>
            <person name="Scott M.A."/>
            <person name="Spackman E."/>
            <person name="Goraichik I."/>
            <person name="Dimitrov K.M."/>
            <person name="Suarez D.L."/>
            <person name="Swayne D.E."/>
        </authorList>
    </citation>
    <scope>NUCLEOTIDE SEQUENCE [LARGE SCALE GENOMIC DNA]</scope>
    <source>
        <strain evidence="2 3">CECT 7745</strain>
    </source>
</reference>
<evidence type="ECO:0000256" key="1">
    <source>
        <dbReference type="SAM" id="MobiDB-lite"/>
    </source>
</evidence>
<dbReference type="Proteomes" id="UP000193224">
    <property type="component" value="Unassembled WGS sequence"/>
</dbReference>
<dbReference type="EMBL" id="FWXB01000016">
    <property type="protein sequence ID" value="SMC13736.1"/>
    <property type="molecule type" value="Genomic_DNA"/>
</dbReference>
<protein>
    <submittedName>
        <fullName evidence="2">Uncharacterized protein</fullName>
    </submittedName>
</protein>
<sequence length="129" mass="13691">MGFDVKAALARALEAENQNTRGSDTANSANSAKRSHQGGQSLARLASLAGNRTLHSEKPKTPDPEFDPKISASAEGSDYPFGTSPGGRPVTYTGKVVSLDAWRSLSDREKHGPGGKHWGGQSQQWEGQT</sequence>
<dbReference type="AlphaFoldDB" id="A0A1X7BVS3"/>
<name>A0A1X7BVS3_9RHOB</name>
<proteinExistence type="predicted"/>
<gene>
    <name evidence="2" type="ORF">ROA7745_03595</name>
</gene>
<feature type="region of interest" description="Disordered" evidence="1">
    <location>
        <begin position="13"/>
        <end position="129"/>
    </location>
</feature>
<evidence type="ECO:0000313" key="3">
    <source>
        <dbReference type="Proteomes" id="UP000193224"/>
    </source>
</evidence>
<dbReference type="OrthoDB" id="7746100at2"/>
<organism evidence="2 3">
    <name type="scientific">Roseovarius aestuarii</name>
    <dbReference type="NCBI Taxonomy" id="475083"/>
    <lineage>
        <taxon>Bacteria</taxon>
        <taxon>Pseudomonadati</taxon>
        <taxon>Pseudomonadota</taxon>
        <taxon>Alphaproteobacteria</taxon>
        <taxon>Rhodobacterales</taxon>
        <taxon>Roseobacteraceae</taxon>
        <taxon>Roseovarius</taxon>
    </lineage>
</organism>
<feature type="compositionally biased region" description="Polar residues" evidence="1">
    <location>
        <begin position="120"/>
        <end position="129"/>
    </location>
</feature>
<keyword evidence="3" id="KW-1185">Reference proteome</keyword>
<feature type="compositionally biased region" description="Basic and acidic residues" evidence="1">
    <location>
        <begin position="54"/>
        <end position="68"/>
    </location>
</feature>
<evidence type="ECO:0000313" key="2">
    <source>
        <dbReference type="EMBL" id="SMC13736.1"/>
    </source>
</evidence>
<dbReference type="RefSeq" id="WP_139836472.1">
    <property type="nucleotide sequence ID" value="NZ_FWXB01000016.1"/>
</dbReference>
<accession>A0A1X7BVS3</accession>
<feature type="compositionally biased region" description="Polar residues" evidence="1">
    <location>
        <begin position="16"/>
        <end position="40"/>
    </location>
</feature>